<dbReference type="SUPFAM" id="SSF52540">
    <property type="entry name" value="P-loop containing nucleoside triphosphate hydrolases"/>
    <property type="match status" value="1"/>
</dbReference>
<feature type="domain" description="C2" evidence="3">
    <location>
        <begin position="806"/>
        <end position="933"/>
    </location>
</feature>
<dbReference type="SMART" id="SM00239">
    <property type="entry name" value="C2"/>
    <property type="match status" value="3"/>
</dbReference>
<dbReference type="EMBL" id="BEYU01000025">
    <property type="protein sequence ID" value="GBG26840.1"/>
    <property type="molecule type" value="Genomic_DNA"/>
</dbReference>
<dbReference type="SMART" id="SM00015">
    <property type="entry name" value="IQ"/>
    <property type="match status" value="4"/>
</dbReference>
<dbReference type="PROSITE" id="PS50096">
    <property type="entry name" value="IQ"/>
    <property type="match status" value="4"/>
</dbReference>
<dbReference type="InterPro" id="IPR052981">
    <property type="entry name" value="Ingression_C2_domain"/>
</dbReference>
<dbReference type="InterPro" id="IPR000008">
    <property type="entry name" value="C2_dom"/>
</dbReference>
<evidence type="ECO:0000256" key="2">
    <source>
        <dbReference type="SAM" id="MobiDB-lite"/>
    </source>
</evidence>
<dbReference type="InterPro" id="IPR035892">
    <property type="entry name" value="C2_domain_sf"/>
</dbReference>
<comment type="caution">
    <text evidence="4">The sequence shown here is derived from an EMBL/GenBank/DDBJ whole genome shotgun (WGS) entry which is preliminary data.</text>
</comment>
<protein>
    <submittedName>
        <fullName evidence="4">Toll-interacting protein</fullName>
    </submittedName>
</protein>
<dbReference type="Pfam" id="PF00612">
    <property type="entry name" value="IQ"/>
    <property type="match status" value="3"/>
</dbReference>
<keyword evidence="1" id="KW-0175">Coiled coil</keyword>
<keyword evidence="5" id="KW-1185">Reference proteome</keyword>
<feature type="domain" description="C2" evidence="3">
    <location>
        <begin position="1213"/>
        <end position="1341"/>
    </location>
</feature>
<feature type="coiled-coil region" evidence="1">
    <location>
        <begin position="137"/>
        <end position="171"/>
    </location>
</feature>
<dbReference type="CDD" id="cd00030">
    <property type="entry name" value="C2"/>
    <property type="match status" value="1"/>
</dbReference>
<accession>A0A2R5G764</accession>
<evidence type="ECO:0000256" key="1">
    <source>
        <dbReference type="SAM" id="Coils"/>
    </source>
</evidence>
<dbReference type="Pfam" id="PF00168">
    <property type="entry name" value="C2"/>
    <property type="match status" value="3"/>
</dbReference>
<dbReference type="InParanoid" id="A0A2R5G764"/>
<dbReference type="SUPFAM" id="SSF49562">
    <property type="entry name" value="C2 domain (Calcium/lipid-binding domain, CaLB)"/>
    <property type="match status" value="3"/>
</dbReference>
<dbReference type="InterPro" id="IPR000048">
    <property type="entry name" value="IQ_motif_EF-hand-BS"/>
</dbReference>
<dbReference type="InterPro" id="IPR027417">
    <property type="entry name" value="P-loop_NTPase"/>
</dbReference>
<dbReference type="PANTHER" id="PTHR47052:SF3">
    <property type="entry name" value="INGRESSION PROTEIN 1"/>
    <property type="match status" value="1"/>
</dbReference>
<proteinExistence type="predicted"/>
<feature type="compositionally biased region" description="Basic residues" evidence="2">
    <location>
        <begin position="255"/>
        <end position="267"/>
    </location>
</feature>
<feature type="region of interest" description="Disordered" evidence="2">
    <location>
        <begin position="1"/>
        <end position="95"/>
    </location>
</feature>
<evidence type="ECO:0000313" key="4">
    <source>
        <dbReference type="EMBL" id="GBG26840.1"/>
    </source>
</evidence>
<dbReference type="PROSITE" id="PS50004">
    <property type="entry name" value="C2"/>
    <property type="match status" value="2"/>
</dbReference>
<dbReference type="OrthoDB" id="270970at2759"/>
<feature type="compositionally biased region" description="Basic residues" evidence="2">
    <location>
        <begin position="70"/>
        <end position="87"/>
    </location>
</feature>
<dbReference type="Gene3D" id="1.20.5.190">
    <property type="match status" value="1"/>
</dbReference>
<name>A0A2R5G764_9STRA</name>
<dbReference type="Proteomes" id="UP000241890">
    <property type="component" value="Unassembled WGS sequence"/>
</dbReference>
<feature type="region of interest" description="Disordered" evidence="2">
    <location>
        <begin position="1604"/>
        <end position="1652"/>
    </location>
</feature>
<feature type="compositionally biased region" description="Acidic residues" evidence="2">
    <location>
        <begin position="1614"/>
        <end position="1634"/>
    </location>
</feature>
<evidence type="ECO:0000313" key="5">
    <source>
        <dbReference type="Proteomes" id="UP000241890"/>
    </source>
</evidence>
<organism evidence="4 5">
    <name type="scientific">Hondaea fermentalgiana</name>
    <dbReference type="NCBI Taxonomy" id="2315210"/>
    <lineage>
        <taxon>Eukaryota</taxon>
        <taxon>Sar</taxon>
        <taxon>Stramenopiles</taxon>
        <taxon>Bigyra</taxon>
        <taxon>Labyrinthulomycetes</taxon>
        <taxon>Thraustochytrida</taxon>
        <taxon>Thraustochytriidae</taxon>
        <taxon>Hondaea</taxon>
    </lineage>
</organism>
<sequence>MKVLVPGDSGFASAADGPKTSPSVDAESVAKLREEVARLRAKAKKHSSPSTASSLPRAKTPCVESSSPKARTKKSGKRVQSARKAPKRGSSPQLNYMQDRALEEAVLNLAEEVHFSQRDRDDAENLRKLAWGLKYRLDRTESEKAKLEAAIRAKAAQLRKAESQARKARKAAKNASPVSRRRPRHVEVLAEARALELDYFGNTGQRRPGGHAGISRRDRMAIRARVRTAEEERLAAEYEFQRREEALAKEEERQRRKAEKRRRHRRRQQEMREQRLRELHLEYQQEWSQALGRAHPSAVRSRPLSALPATVTSLTSPVALGLNGTFVVCVVGTQLHTKIAAPQADLCLRLTLLPEGQAYVFSAPFEAHAPARFSRVRSHHAMQGQDAYLHLELHDSRTLLAAAETEITDCVQMSSQGGGMAVTKQVILSNSFGIERSEYESFASLNHHEAAWAAAEATFDLHYPGAVPEGVRPSLQIQVGEAGVSVNASAVIELLPYLGQAMETHRVNAQFVNHAGAFAGNVELHIAFADGPAQHFPTTDPPTPLFGASSPPPSSNVLQPPHVIKQDPYVRAELPDGTNGQTKVISRGGVDPTWDAHEGTIELRYNGLAKEALWPSIDLFVLDKEMMRADQHIGQTRLWLTDLSPSVVRHEIPLSHEGSAKSGGTIVLETWFRPDEAPHVWSAQRGVLTVQVSLPSAHLRATLLPWNDAVESQNGPVRVGYPGAPPAGESPWVQIEVAGKGFCSLPLTKKLFQRKRRHYEVTLKTKDGQTSETTRVTLSFEAATTAAPEDAHTLLRPVASPRSAVTEAPTTLSPKNISTAQQLVLQAIPIRGRGLRIVQHIGKQDPFVKLTHLRTMKSVKCKCHANGGSDPSWDIATHQADLRLALDAVDFSGPEQVLIEVFDAELIMQHRMIGSAVIDLWQDVLRHPSHGTEVPLSFRLLCPKGSDAGLLQMQMALYDSTASEGLQLSPRSTKQHIISREVAPTAADDNTLGVPVRSIWMRLVQGELESPKTLLGGSTMVYAVFSYKSTRKRFTKRASASTGHPLWPSGSADVFVDGIDADAGALATETVNVTLFAKRLPRDKILGSCEVPLYDIPYVYEEEIEDFCQASRRWIEVRAPKDGATSSLQASARIQALRRLIARRKVNELRQTEAELEMLDSFTRLNLERAQERIVRDTAAAVNIQRYARGTLARKRYRMARTTKSVVLVQSLVRGFRQRKAYRLLRKSVPRGSLRVRVIRAFELRKAQWIGRQDPYVRILLEPGHHEKQTKVHNNGGQTPKWDQILDFDFPPSEDASCLDLAIKVSVFDKTMLGKDKLIGACSTWNAFKDLVFANETVRDKQYFIELDEKGTVEVRVSWIPESHFLNAVARIQAILRAKLAKARYQVKLAEREQAVVIQRQVRAHLARKELRRDSFDSKVNSSSRDSVLVELRSVDTISHFQRRNQRRPTLSVFAKTFAIRATLRPKGTSATSSIINPQHVLDHEILHLEIPVMRSPTDWPTLEVELLRPSLLGTSFSTLARAELPLLDEMHNRGEAIPVALDLVDTRGAVYGVLHASIAFHYHGATAIPRLEMPFEEEHQTTEALLDQKLQDEIERKLAHDAFRENLASTSGFDDETGSDESNDDDSDSESESESALTSSELSPREEALHK</sequence>
<feature type="region of interest" description="Disordered" evidence="2">
    <location>
        <begin position="247"/>
        <end position="271"/>
    </location>
</feature>
<reference evidence="4 5" key="1">
    <citation type="submission" date="2017-12" db="EMBL/GenBank/DDBJ databases">
        <title>Sequencing, de novo assembly and annotation of complete genome of a new Thraustochytrid species, strain FCC1311.</title>
        <authorList>
            <person name="Sedici K."/>
            <person name="Godart F."/>
            <person name="Aiese Cigliano R."/>
            <person name="Sanseverino W."/>
            <person name="Barakat M."/>
            <person name="Ortet P."/>
            <person name="Marechal E."/>
            <person name="Cagnac O."/>
            <person name="Amato A."/>
        </authorList>
    </citation>
    <scope>NUCLEOTIDE SEQUENCE [LARGE SCALE GENOMIC DNA]</scope>
</reference>
<gene>
    <name evidence="4" type="ORF">FCC1311_030622</name>
</gene>
<feature type="compositionally biased region" description="Basic and acidic residues" evidence="2">
    <location>
        <begin position="28"/>
        <end position="38"/>
    </location>
</feature>
<evidence type="ECO:0000259" key="3">
    <source>
        <dbReference type="PROSITE" id="PS50004"/>
    </source>
</evidence>
<dbReference type="PANTHER" id="PTHR47052">
    <property type="entry name" value="CONSERVED SERINE PROLINE-RICH PROTEIN (AFU_ORTHOLOGUE AFUA_2G01790)"/>
    <property type="match status" value="1"/>
</dbReference>
<dbReference type="Gene3D" id="2.60.40.150">
    <property type="entry name" value="C2 domain"/>
    <property type="match status" value="3"/>
</dbReference>